<name>H2ATQ6_KAZAF</name>
<dbReference type="GeneID" id="13885714"/>
<dbReference type="InParanoid" id="H2ATQ6"/>
<evidence type="ECO:0000256" key="2">
    <source>
        <dbReference type="SAM" id="MobiDB-lite"/>
    </source>
</evidence>
<sequence length="350" mass="40571">MDFTSDITSEHSSVSDGGINAGLDQSSELDSVLMDENEKKFLKLQEEKDLLLKRRDSLINEVDTLKRKLEETPDLVEEPNIASGVDQNAANILIDLMLLSSSKSSPIFDEESVDKIRSINGNSSLQEELKMKFDTLPLLNMKLRLRYLQKLLYPNLQLRVTRDKDGSTREIEVVVVDCQFKKFNKNAPIKLNFEMQYDSKQEKLLDFKIMDVSNNVKLELSSAIRKYKENPTILLFYFTEYDRILYMRQKLIEEIIKKHSIYIKDVIDAIDYTNGKITLKLSSQNELHIIFEITSEDGYIIPKLRIKFEIFKKNGQKVVNPNVNDIFNSLIKEYGLIKSIHEIIRLVVGY</sequence>
<reference evidence="3 4" key="1">
    <citation type="journal article" date="2011" name="Proc. Natl. Acad. Sci. U.S.A.">
        <title>Evolutionary erosion of yeast sex chromosomes by mating-type switching accidents.</title>
        <authorList>
            <person name="Gordon J.L."/>
            <person name="Armisen D."/>
            <person name="Proux-Wera E."/>
            <person name="Oheigeartaigh S.S."/>
            <person name="Byrne K.P."/>
            <person name="Wolfe K.H."/>
        </authorList>
    </citation>
    <scope>NUCLEOTIDE SEQUENCE [LARGE SCALE GENOMIC DNA]</scope>
    <source>
        <strain evidence="4">ATCC 22294 / BCRC 22015 / CBS 2517 / CECT 1963 / NBRC 1671 / NRRL Y-8276</strain>
    </source>
</reference>
<dbReference type="KEGG" id="kaf:KAFR_0D01100"/>
<dbReference type="FunCoup" id="H2ATQ6">
    <property type="interactions" value="171"/>
</dbReference>
<keyword evidence="1" id="KW-0175">Coiled coil</keyword>
<feature type="coiled-coil region" evidence="1">
    <location>
        <begin position="34"/>
        <end position="68"/>
    </location>
</feature>
<dbReference type="HOGENOM" id="CLU_062277_0_0_1"/>
<protein>
    <submittedName>
        <fullName evidence="3">Uncharacterized protein</fullName>
    </submittedName>
</protein>
<dbReference type="STRING" id="1071382.H2ATQ6"/>
<accession>H2ATQ6</accession>
<dbReference type="OrthoDB" id="4036276at2759"/>
<feature type="compositionally biased region" description="Polar residues" evidence="2">
    <location>
        <begin position="1"/>
        <end position="15"/>
    </location>
</feature>
<dbReference type="eggNOG" id="ENOG502S47W">
    <property type="taxonomic scope" value="Eukaryota"/>
</dbReference>
<dbReference type="EMBL" id="HE650824">
    <property type="protein sequence ID" value="CCF57756.1"/>
    <property type="molecule type" value="Genomic_DNA"/>
</dbReference>
<organism evidence="3 4">
    <name type="scientific">Kazachstania africana (strain ATCC 22294 / BCRC 22015 / CBS 2517 / CECT 1963 / NBRC 1671 / NRRL Y-8276)</name>
    <name type="common">Yeast</name>
    <name type="synonym">Kluyveromyces africanus</name>
    <dbReference type="NCBI Taxonomy" id="1071382"/>
    <lineage>
        <taxon>Eukaryota</taxon>
        <taxon>Fungi</taxon>
        <taxon>Dikarya</taxon>
        <taxon>Ascomycota</taxon>
        <taxon>Saccharomycotina</taxon>
        <taxon>Saccharomycetes</taxon>
        <taxon>Saccharomycetales</taxon>
        <taxon>Saccharomycetaceae</taxon>
        <taxon>Kazachstania</taxon>
    </lineage>
</organism>
<evidence type="ECO:0000313" key="3">
    <source>
        <dbReference type="EMBL" id="CCF57756.1"/>
    </source>
</evidence>
<proteinExistence type="predicted"/>
<dbReference type="AlphaFoldDB" id="H2ATQ6"/>
<dbReference type="RefSeq" id="XP_003956891.1">
    <property type="nucleotide sequence ID" value="XM_003956842.1"/>
</dbReference>
<evidence type="ECO:0000313" key="4">
    <source>
        <dbReference type="Proteomes" id="UP000005220"/>
    </source>
</evidence>
<evidence type="ECO:0000256" key="1">
    <source>
        <dbReference type="SAM" id="Coils"/>
    </source>
</evidence>
<gene>
    <name evidence="3" type="primary">KAFR0D01100</name>
    <name evidence="3" type="ORF">KAFR_0D01100</name>
</gene>
<keyword evidence="4" id="KW-1185">Reference proteome</keyword>
<feature type="region of interest" description="Disordered" evidence="2">
    <location>
        <begin position="1"/>
        <end position="22"/>
    </location>
</feature>
<dbReference type="Proteomes" id="UP000005220">
    <property type="component" value="Chromosome 4"/>
</dbReference>